<feature type="region of interest" description="Disordered" evidence="1">
    <location>
        <begin position="142"/>
        <end position="164"/>
    </location>
</feature>
<evidence type="ECO:0000313" key="4">
    <source>
        <dbReference type="Proteomes" id="UP000623269"/>
    </source>
</evidence>
<dbReference type="RefSeq" id="WP_197660054.1">
    <property type="nucleotide sequence ID" value="NZ_JAEAGR010000002.1"/>
</dbReference>
<dbReference type="Pfam" id="PF01425">
    <property type="entry name" value="Amidase"/>
    <property type="match status" value="1"/>
</dbReference>
<comment type="caution">
    <text evidence="3">The sequence shown here is derived from an EMBL/GenBank/DDBJ whole genome shotgun (WGS) entry which is preliminary data.</text>
</comment>
<protein>
    <recommendedName>
        <fullName evidence="2">Amidase domain-containing protein</fullName>
    </recommendedName>
</protein>
<dbReference type="InterPro" id="IPR036928">
    <property type="entry name" value="AS_sf"/>
</dbReference>
<dbReference type="PANTHER" id="PTHR42678">
    <property type="entry name" value="AMIDASE"/>
    <property type="match status" value="1"/>
</dbReference>
<dbReference type="Proteomes" id="UP000623269">
    <property type="component" value="Unassembled WGS sequence"/>
</dbReference>
<dbReference type="InterPro" id="IPR023631">
    <property type="entry name" value="Amidase_dom"/>
</dbReference>
<evidence type="ECO:0000256" key="1">
    <source>
        <dbReference type="SAM" id="MobiDB-lite"/>
    </source>
</evidence>
<feature type="domain" description="Amidase" evidence="2">
    <location>
        <begin position="25"/>
        <end position="378"/>
    </location>
</feature>
<name>A0A8J7HC41_9FIRM</name>
<dbReference type="Gene3D" id="3.90.1300.10">
    <property type="entry name" value="Amidase signature (AS) domain"/>
    <property type="match status" value="1"/>
</dbReference>
<reference evidence="3" key="1">
    <citation type="submission" date="2020-12" db="EMBL/GenBank/DDBJ databases">
        <title>M. sibirica DSM 26468T genome.</title>
        <authorList>
            <person name="Thieme N."/>
            <person name="Rettenmaier R."/>
            <person name="Zverlov V."/>
            <person name="Liebl W."/>
        </authorList>
    </citation>
    <scope>NUCLEOTIDE SEQUENCE</scope>
    <source>
        <strain evidence="3">DSM 26468</strain>
    </source>
</reference>
<dbReference type="AlphaFoldDB" id="A0A8J7HC41"/>
<evidence type="ECO:0000313" key="3">
    <source>
        <dbReference type="EMBL" id="MBH1939829.1"/>
    </source>
</evidence>
<keyword evidence="4" id="KW-1185">Reference proteome</keyword>
<dbReference type="EMBL" id="JAEAGR010000002">
    <property type="protein sequence ID" value="MBH1939829.1"/>
    <property type="molecule type" value="Genomic_DNA"/>
</dbReference>
<dbReference type="PANTHER" id="PTHR42678:SF34">
    <property type="entry name" value="OS04G0183300 PROTEIN"/>
    <property type="match status" value="1"/>
</dbReference>
<sequence length="450" mass="49385">MANINEITLKELSTMYKNKTVSVKEVVQEYIKEIEAIDSGTNGLNSVLELNPDAITIAEELDDRHTERGSMLYGVPVLLKDNICTADKMHTSAGSLALADSIASADAELVKTLRKKGAVILGKTNMTEFANYMTTGMPAGYSSRGGQVKSPYKPGEDPSGSSTGSAVAVTANLCTISIGTDTSNSIVSPAIKNGIVGLRPSMGAISQKGIIPISFTCDTAGPMTRTIDDAASFFSEVTGFSMEAEETEFSNYTIGINELSLKNLKQEEVKKAEIVIKDLEKAGVTIKRLNIEPIPTENIKAIQKYEFKFTMGRYLADLPKDYPMKSVKDIINFNNEHPQETLQYGQTLLIDAQENTRGDLSEEEYITLLKDRETKKKEIFETLRGINMCLMFQENLLLQYVGLPILAIPHGLYNDGMPFGYIATSLTDVDLLKTAKSLSKMIERRVPPKL</sequence>
<evidence type="ECO:0000259" key="2">
    <source>
        <dbReference type="Pfam" id="PF01425"/>
    </source>
</evidence>
<proteinExistence type="predicted"/>
<dbReference type="SUPFAM" id="SSF75304">
    <property type="entry name" value="Amidase signature (AS) enzymes"/>
    <property type="match status" value="1"/>
</dbReference>
<accession>A0A8J7HC41</accession>
<gene>
    <name evidence="3" type="ORF">I5677_02835</name>
</gene>
<organism evidence="3 4">
    <name type="scientific">Mobilitalea sibirica</name>
    <dbReference type="NCBI Taxonomy" id="1462919"/>
    <lineage>
        <taxon>Bacteria</taxon>
        <taxon>Bacillati</taxon>
        <taxon>Bacillota</taxon>
        <taxon>Clostridia</taxon>
        <taxon>Lachnospirales</taxon>
        <taxon>Lachnospiraceae</taxon>
        <taxon>Mobilitalea</taxon>
    </lineage>
</organism>